<gene>
    <name evidence="2" type="ORF">KIPB_006301</name>
</gene>
<keyword evidence="1" id="KW-0472">Membrane</keyword>
<feature type="transmembrane region" description="Helical" evidence="1">
    <location>
        <begin position="124"/>
        <end position="148"/>
    </location>
</feature>
<evidence type="ECO:0000313" key="3">
    <source>
        <dbReference type="Proteomes" id="UP000265618"/>
    </source>
</evidence>
<name>A0A9K3GJM9_9EUKA</name>
<reference evidence="2 3" key="1">
    <citation type="journal article" date="2018" name="PLoS ONE">
        <title>The draft genome of Kipferlia bialata reveals reductive genome evolution in fornicate parasites.</title>
        <authorList>
            <person name="Tanifuji G."/>
            <person name="Takabayashi S."/>
            <person name="Kume K."/>
            <person name="Takagi M."/>
            <person name="Nakayama T."/>
            <person name="Kamikawa R."/>
            <person name="Inagaki Y."/>
            <person name="Hashimoto T."/>
        </authorList>
    </citation>
    <scope>NUCLEOTIDE SEQUENCE [LARGE SCALE GENOMIC DNA]</scope>
    <source>
        <strain evidence="2">NY0173</strain>
    </source>
</reference>
<evidence type="ECO:0000256" key="1">
    <source>
        <dbReference type="SAM" id="Phobius"/>
    </source>
</evidence>
<dbReference type="AlphaFoldDB" id="A0A9K3GJM9"/>
<keyword evidence="1" id="KW-1133">Transmembrane helix</keyword>
<dbReference type="Proteomes" id="UP000265618">
    <property type="component" value="Unassembled WGS sequence"/>
</dbReference>
<feature type="transmembrane region" description="Helical" evidence="1">
    <location>
        <begin position="169"/>
        <end position="189"/>
    </location>
</feature>
<dbReference type="EMBL" id="BDIP01001605">
    <property type="protein sequence ID" value="GIQ84750.1"/>
    <property type="molecule type" value="Genomic_DNA"/>
</dbReference>
<accession>A0A9K3GJM9</accession>
<evidence type="ECO:0000313" key="2">
    <source>
        <dbReference type="EMBL" id="GIQ84750.1"/>
    </source>
</evidence>
<feature type="transmembrane region" description="Helical" evidence="1">
    <location>
        <begin position="222"/>
        <end position="242"/>
    </location>
</feature>
<feature type="transmembrane region" description="Helical" evidence="1">
    <location>
        <begin position="45"/>
        <end position="69"/>
    </location>
</feature>
<feature type="transmembrane region" description="Helical" evidence="1">
    <location>
        <begin position="90"/>
        <end position="112"/>
    </location>
</feature>
<keyword evidence="3" id="KW-1185">Reference proteome</keyword>
<proteinExistence type="predicted"/>
<sequence length="267" mass="30015">MYSMGVSLCSKAVFLGSMVQMSTKLVSNYFKIAYPSTANGMAARRASVALDVIHIIPPSIQPLLIMYIYQASWKSVLQPSSYSKFQRVHTRVIVTLTSLIVIGLLAFLVVGIQDPTVYDTGSVLLYTVYAFNVVAYVLECTSMTVLWAKSLKFRRLLPPSHQPTVCGVRLVKIDAILVISYILAVLIAWQDYNSSAIIRIEMNEANLDDFATMWLRYQNVNAVYAILNPIGLLLMCNLALIWDKRPQWLRRDSSAKRDVEGGDEMFL</sequence>
<keyword evidence="1" id="KW-0812">Transmembrane</keyword>
<protein>
    <submittedName>
        <fullName evidence="2">Uncharacterized protein</fullName>
    </submittedName>
</protein>
<comment type="caution">
    <text evidence="2">The sequence shown here is derived from an EMBL/GenBank/DDBJ whole genome shotgun (WGS) entry which is preliminary data.</text>
</comment>
<organism evidence="2 3">
    <name type="scientific">Kipferlia bialata</name>
    <dbReference type="NCBI Taxonomy" id="797122"/>
    <lineage>
        <taxon>Eukaryota</taxon>
        <taxon>Metamonada</taxon>
        <taxon>Carpediemonas-like organisms</taxon>
        <taxon>Kipferlia</taxon>
    </lineage>
</organism>